<dbReference type="Pfam" id="PF02583">
    <property type="entry name" value="Trns_repr_metal"/>
    <property type="match status" value="1"/>
</dbReference>
<evidence type="ECO:0000313" key="2">
    <source>
        <dbReference type="Proteomes" id="UP000186102"/>
    </source>
</evidence>
<sequence>MEKVKSTDQEQILKRVKIIRGHFAAVERMIEEEQPFKEILLQLTAVRSAIHQVIVLEAQRYAQTSMDNGQEVNEAIKMLMDLNQSLVCVPLPRRDTTLLDDKVILRTISLRKKKVLA</sequence>
<dbReference type="PANTHER" id="PTHR33677:SF5">
    <property type="entry name" value="TRANSCRIPTIONAL REPRESSOR FRMR"/>
    <property type="match status" value="1"/>
</dbReference>
<dbReference type="Proteomes" id="UP000186102">
    <property type="component" value="Unassembled WGS sequence"/>
</dbReference>
<keyword evidence="2" id="KW-1185">Reference proteome</keyword>
<dbReference type="GO" id="GO:0046872">
    <property type="term" value="F:metal ion binding"/>
    <property type="evidence" value="ECO:0007669"/>
    <property type="project" value="InterPro"/>
</dbReference>
<dbReference type="GO" id="GO:0003677">
    <property type="term" value="F:DNA binding"/>
    <property type="evidence" value="ECO:0007669"/>
    <property type="project" value="InterPro"/>
</dbReference>
<dbReference type="InterPro" id="IPR003735">
    <property type="entry name" value="Metal_Tscrpt_repr"/>
</dbReference>
<dbReference type="GO" id="GO:0045892">
    <property type="term" value="P:negative regulation of DNA-templated transcription"/>
    <property type="evidence" value="ECO:0007669"/>
    <property type="project" value="UniProtKB-ARBA"/>
</dbReference>
<evidence type="ECO:0000313" key="1">
    <source>
        <dbReference type="EMBL" id="OLN30629.1"/>
    </source>
</evidence>
<gene>
    <name evidence="1" type="ORF">DSOL_2971</name>
</gene>
<dbReference type="OrthoDB" id="9811244at2"/>
<dbReference type="PANTHER" id="PTHR33677">
    <property type="entry name" value="TRANSCRIPTIONAL REPRESSOR FRMR-RELATED"/>
    <property type="match status" value="1"/>
</dbReference>
<protein>
    <submittedName>
        <fullName evidence="1">Uncharacterized protein</fullName>
    </submittedName>
</protein>
<comment type="caution">
    <text evidence="1">The sequence shown here is derived from an EMBL/GenBank/DDBJ whole genome shotgun (WGS) entry which is preliminary data.</text>
</comment>
<accession>A0A1Q8QTF2</accession>
<organism evidence="1 2">
    <name type="scientific">Desulfosporosinus metallidurans</name>
    <dbReference type="NCBI Taxonomy" id="1888891"/>
    <lineage>
        <taxon>Bacteria</taxon>
        <taxon>Bacillati</taxon>
        <taxon>Bacillota</taxon>
        <taxon>Clostridia</taxon>
        <taxon>Eubacteriales</taxon>
        <taxon>Desulfitobacteriaceae</taxon>
        <taxon>Desulfosporosinus</taxon>
    </lineage>
</organism>
<name>A0A1Q8QTF2_9FIRM</name>
<dbReference type="AlphaFoldDB" id="A0A1Q8QTF2"/>
<reference evidence="1 2" key="1">
    <citation type="submission" date="2016-09" db="EMBL/GenBank/DDBJ databases">
        <title>Complete genome of Desulfosporosinus sp. OL.</title>
        <authorList>
            <person name="Mardanov A."/>
            <person name="Beletsky A."/>
            <person name="Panova A."/>
            <person name="Karnachuk O."/>
            <person name="Ravin N."/>
        </authorList>
    </citation>
    <scope>NUCLEOTIDE SEQUENCE [LARGE SCALE GENOMIC DNA]</scope>
    <source>
        <strain evidence="1 2">OL</strain>
    </source>
</reference>
<dbReference type="EMBL" id="MLBF01000023">
    <property type="protein sequence ID" value="OLN30629.1"/>
    <property type="molecule type" value="Genomic_DNA"/>
</dbReference>
<dbReference type="RefSeq" id="WP_075365510.1">
    <property type="nucleotide sequence ID" value="NZ_MLBF01000023.1"/>
</dbReference>
<proteinExistence type="predicted"/>
<dbReference type="STRING" id="1888891.DSOL_2971"/>
<dbReference type="InterPro" id="IPR038390">
    <property type="entry name" value="Metal_Tscrpt_repr_sf"/>
</dbReference>
<dbReference type="Gene3D" id="1.20.58.1000">
    <property type="entry name" value="Metal-sensitive repressor, helix protomer"/>
    <property type="match status" value="1"/>
</dbReference>